<evidence type="ECO:0000313" key="3">
    <source>
        <dbReference type="Proteomes" id="UP001303324"/>
    </source>
</evidence>
<keyword evidence="1" id="KW-0812">Transmembrane</keyword>
<feature type="transmembrane region" description="Helical" evidence="1">
    <location>
        <begin position="6"/>
        <end position="23"/>
    </location>
</feature>
<organism evidence="2 3">
    <name type="scientific">Mesobacillus jeotgali</name>
    <dbReference type="NCBI Taxonomy" id="129985"/>
    <lineage>
        <taxon>Bacteria</taxon>
        <taxon>Bacillati</taxon>
        <taxon>Bacillota</taxon>
        <taxon>Bacilli</taxon>
        <taxon>Bacillales</taxon>
        <taxon>Bacillaceae</taxon>
        <taxon>Mesobacillus</taxon>
    </lineage>
</organism>
<dbReference type="EMBL" id="CP134494">
    <property type="protein sequence ID" value="WNF23523.1"/>
    <property type="molecule type" value="Genomic_DNA"/>
</dbReference>
<protein>
    <submittedName>
        <fullName evidence="2">Uncharacterized protein</fullName>
    </submittedName>
</protein>
<accession>A0ABY9VIN2</accession>
<dbReference type="Proteomes" id="UP001303324">
    <property type="component" value="Chromosome"/>
</dbReference>
<name>A0ABY9VIN2_9BACI</name>
<dbReference type="RefSeq" id="WP_311073879.1">
    <property type="nucleotide sequence ID" value="NZ_CP134494.1"/>
</dbReference>
<proteinExistence type="predicted"/>
<evidence type="ECO:0000256" key="1">
    <source>
        <dbReference type="SAM" id="Phobius"/>
    </source>
</evidence>
<keyword evidence="1" id="KW-0472">Membrane</keyword>
<reference evidence="2 3" key="1">
    <citation type="submission" date="2023-09" db="EMBL/GenBank/DDBJ databases">
        <title>Microbial mechanism of fulvic acid promoting antimony reduction mineralization in rice fields.</title>
        <authorList>
            <person name="Chen G."/>
            <person name="Lan J."/>
        </authorList>
    </citation>
    <scope>NUCLEOTIDE SEQUENCE [LARGE SCALE GENOMIC DNA]</scope>
    <source>
        <strain evidence="2 3">PS1</strain>
    </source>
</reference>
<keyword evidence="3" id="KW-1185">Reference proteome</keyword>
<sequence length="238" mass="27592">MKKIHWLILVGVLVLIVMGLFLYQKATDDTYKGMTIIPEDHEDIPLFEGLEPREHNYVIGGDHWTEIYDFYLKELPKHGWNLEFEGSALDDGEPDNDWGGFHSGWRKNGFDGELYISSYYNQHEDQTEVKFDKTPRYSSTTWIQNIPESICVYQSLKDEACTKINDPTKIQQIAAFINDGIDWEEEVPHRENSGAIDFGDIKITVLYGNEIDLYFQSEKGTKMMKADPDFFELTNLSQ</sequence>
<evidence type="ECO:0000313" key="2">
    <source>
        <dbReference type="EMBL" id="WNF23523.1"/>
    </source>
</evidence>
<gene>
    <name evidence="2" type="ORF">RH061_03145</name>
</gene>
<keyword evidence="1" id="KW-1133">Transmembrane helix</keyword>